<comment type="caution">
    <text evidence="6">The sequence shown here is derived from an EMBL/GenBank/DDBJ whole genome shotgun (WGS) entry which is preliminary data.</text>
</comment>
<evidence type="ECO:0000256" key="2">
    <source>
        <dbReference type="ARBA" id="ARBA00022692"/>
    </source>
</evidence>
<accession>A0ABT1R5H7</accession>
<feature type="transmembrane region" description="Helical" evidence="5">
    <location>
        <begin position="43"/>
        <end position="67"/>
    </location>
</feature>
<keyword evidence="2 5" id="KW-0812">Transmembrane</keyword>
<evidence type="ECO:0000256" key="3">
    <source>
        <dbReference type="ARBA" id="ARBA00022989"/>
    </source>
</evidence>
<evidence type="ECO:0000256" key="1">
    <source>
        <dbReference type="ARBA" id="ARBA00004127"/>
    </source>
</evidence>
<reference evidence="6" key="1">
    <citation type="submission" date="2021-07" db="EMBL/GenBank/DDBJ databases">
        <title>Shinella sp. nov., a novel member of the genus Shinella from water.</title>
        <authorList>
            <person name="Deng Y."/>
        </authorList>
    </citation>
    <scope>NUCLEOTIDE SEQUENCE</scope>
    <source>
        <strain evidence="6">CPCC 100929</strain>
    </source>
</reference>
<gene>
    <name evidence="6" type="ORF">GB927_010335</name>
</gene>
<dbReference type="Gene3D" id="1.20.120.1630">
    <property type="match status" value="1"/>
</dbReference>
<dbReference type="EMBL" id="WHSB02000003">
    <property type="protein sequence ID" value="MCQ4630436.1"/>
    <property type="molecule type" value="Genomic_DNA"/>
</dbReference>
<sequence>MAEVRTPFLQQYRINTLRLFGAVAFALLAVTASPPGAPLVNSLFELTGLLAIFTAIAGRVWSLFYIGGRKNAELVTDGPYSITRNPLYLFSLIGIAGLGAQTESLLSMVAMTGIAYFAFDMAMRGEEAFLAGRYGHSFEHYRQVTPRLLPDFSLWREADDTPLRSVKAVSGLKDGAVFLAAWLGIELIKLGQAAELLPVFWTLPF</sequence>
<dbReference type="Proteomes" id="UP000996601">
    <property type="component" value="Unassembled WGS sequence"/>
</dbReference>
<comment type="subcellular location">
    <subcellularLocation>
        <location evidence="1">Endomembrane system</location>
        <topology evidence="1">Multi-pass membrane protein</topology>
    </subcellularLocation>
</comment>
<protein>
    <submittedName>
        <fullName evidence="6">Isoprenylcysteine carboxylmethyltransferase family protein</fullName>
    </submittedName>
</protein>
<feature type="transmembrane region" description="Helical" evidence="5">
    <location>
        <begin position="87"/>
        <end position="119"/>
    </location>
</feature>
<name>A0ABT1R5H7_9HYPH</name>
<keyword evidence="3 5" id="KW-1133">Transmembrane helix</keyword>
<evidence type="ECO:0000256" key="4">
    <source>
        <dbReference type="ARBA" id="ARBA00023136"/>
    </source>
</evidence>
<evidence type="ECO:0000256" key="5">
    <source>
        <dbReference type="SAM" id="Phobius"/>
    </source>
</evidence>
<dbReference type="RefSeq" id="WP_256116700.1">
    <property type="nucleotide sequence ID" value="NZ_WHSB02000003.1"/>
</dbReference>
<organism evidence="6 7">
    <name type="scientific">Shinella lacus</name>
    <dbReference type="NCBI Taxonomy" id="2654216"/>
    <lineage>
        <taxon>Bacteria</taxon>
        <taxon>Pseudomonadati</taxon>
        <taxon>Pseudomonadota</taxon>
        <taxon>Alphaproteobacteria</taxon>
        <taxon>Hyphomicrobiales</taxon>
        <taxon>Rhizobiaceae</taxon>
        <taxon>Shinella</taxon>
    </lineage>
</organism>
<evidence type="ECO:0000313" key="7">
    <source>
        <dbReference type="Proteomes" id="UP000996601"/>
    </source>
</evidence>
<dbReference type="Pfam" id="PF04191">
    <property type="entry name" value="PEMT"/>
    <property type="match status" value="1"/>
</dbReference>
<proteinExistence type="predicted"/>
<keyword evidence="4 5" id="KW-0472">Membrane</keyword>
<dbReference type="InterPro" id="IPR007318">
    <property type="entry name" value="Phopholipid_MeTrfase"/>
</dbReference>
<evidence type="ECO:0000313" key="6">
    <source>
        <dbReference type="EMBL" id="MCQ4630436.1"/>
    </source>
</evidence>
<feature type="transmembrane region" description="Helical" evidence="5">
    <location>
        <begin position="12"/>
        <end position="31"/>
    </location>
</feature>
<keyword evidence="7" id="KW-1185">Reference proteome</keyword>